<dbReference type="InterPro" id="IPR003591">
    <property type="entry name" value="Leu-rich_rpt_typical-subtyp"/>
</dbReference>
<dbReference type="GO" id="GO:0005886">
    <property type="term" value="C:plasma membrane"/>
    <property type="evidence" value="ECO:0007669"/>
    <property type="project" value="TreeGrafter"/>
</dbReference>
<dbReference type="Proteomes" id="UP000694389">
    <property type="component" value="Unassembled WGS sequence"/>
</dbReference>
<accession>A0A8P4G551</accession>
<dbReference type="InterPro" id="IPR001611">
    <property type="entry name" value="Leu-rich_rpt"/>
</dbReference>
<dbReference type="SMART" id="SM00369">
    <property type="entry name" value="LRR_TYP"/>
    <property type="match status" value="2"/>
</dbReference>
<dbReference type="AlphaFoldDB" id="A0A8P4G551"/>
<keyword evidence="3" id="KW-0472">Membrane</keyword>
<dbReference type="SUPFAM" id="SSF52058">
    <property type="entry name" value="L domain-like"/>
    <property type="match status" value="1"/>
</dbReference>
<dbReference type="InterPro" id="IPR032675">
    <property type="entry name" value="LRR_dom_sf"/>
</dbReference>
<evidence type="ECO:0000256" key="3">
    <source>
        <dbReference type="SAM" id="Phobius"/>
    </source>
</evidence>
<organism evidence="5 6">
    <name type="scientific">Dicentrarchus labrax</name>
    <name type="common">European seabass</name>
    <name type="synonym">Morone labrax</name>
    <dbReference type="NCBI Taxonomy" id="13489"/>
    <lineage>
        <taxon>Eukaryota</taxon>
        <taxon>Metazoa</taxon>
        <taxon>Chordata</taxon>
        <taxon>Craniata</taxon>
        <taxon>Vertebrata</taxon>
        <taxon>Euteleostomi</taxon>
        <taxon>Actinopterygii</taxon>
        <taxon>Neopterygii</taxon>
        <taxon>Teleostei</taxon>
        <taxon>Neoteleostei</taxon>
        <taxon>Acanthomorphata</taxon>
        <taxon>Eupercaria</taxon>
        <taxon>Moronidae</taxon>
        <taxon>Dicentrarchus</taxon>
    </lineage>
</organism>
<feature type="chain" id="PRO_5035892086" evidence="4">
    <location>
        <begin position="21"/>
        <end position="166"/>
    </location>
</feature>
<keyword evidence="1" id="KW-0433">Leucine-rich repeat</keyword>
<evidence type="ECO:0000256" key="2">
    <source>
        <dbReference type="ARBA" id="ARBA00022737"/>
    </source>
</evidence>
<keyword evidence="2" id="KW-0677">Repeat</keyword>
<keyword evidence="3" id="KW-1133">Transmembrane helix</keyword>
<protein>
    <submittedName>
        <fullName evidence="5">Trophoblast glycoprotein 1a</fullName>
    </submittedName>
</protein>
<reference evidence="5" key="2">
    <citation type="submission" date="2025-09" db="UniProtKB">
        <authorList>
            <consortium name="Ensembl"/>
        </authorList>
    </citation>
    <scope>IDENTIFICATION</scope>
</reference>
<dbReference type="InterPro" id="IPR050541">
    <property type="entry name" value="LRR_TM_domain-containing"/>
</dbReference>
<dbReference type="Gene3D" id="3.80.10.10">
    <property type="entry name" value="Ribonuclease Inhibitor"/>
    <property type="match status" value="1"/>
</dbReference>
<dbReference type="PROSITE" id="PS51450">
    <property type="entry name" value="LRR"/>
    <property type="match status" value="1"/>
</dbReference>
<evidence type="ECO:0000313" key="6">
    <source>
        <dbReference type="Proteomes" id="UP000694389"/>
    </source>
</evidence>
<sequence>MCVFAVRVFLGILLCAPYQCLECPFGCECFAVTRTVKCVSEDLLTVPQSIPGYARTVIITGNNIHQIGPDSFAELENVTNIILSNNRITELASHSFSALTNLRFLDLSGNRLALIHPEALSIPGGPLQELNLSRSLYNSSALTDLTTVSCFTFNIGFSSIFFFFFF</sequence>
<dbReference type="Ensembl" id="ENSDLAT00005083071.1">
    <property type="protein sequence ID" value="ENSDLAP00005066997.1"/>
    <property type="gene ID" value="ENSDLAG00005018444.2"/>
</dbReference>
<evidence type="ECO:0000256" key="4">
    <source>
        <dbReference type="SAM" id="SignalP"/>
    </source>
</evidence>
<evidence type="ECO:0000256" key="1">
    <source>
        <dbReference type="ARBA" id="ARBA00022614"/>
    </source>
</evidence>
<name>A0A8P4G551_DICLA</name>
<dbReference type="Pfam" id="PF13855">
    <property type="entry name" value="LRR_8"/>
    <property type="match status" value="1"/>
</dbReference>
<keyword evidence="6" id="KW-1185">Reference proteome</keyword>
<keyword evidence="3" id="KW-0812">Transmembrane</keyword>
<dbReference type="PANTHER" id="PTHR24369">
    <property type="entry name" value="ANTIGEN BSP, PUTATIVE-RELATED"/>
    <property type="match status" value="1"/>
</dbReference>
<feature type="signal peptide" evidence="4">
    <location>
        <begin position="1"/>
        <end position="20"/>
    </location>
</feature>
<keyword evidence="4" id="KW-0732">Signal</keyword>
<evidence type="ECO:0000313" key="5">
    <source>
        <dbReference type="Ensembl" id="ENSDLAP00005066997.1"/>
    </source>
</evidence>
<dbReference type="PANTHER" id="PTHR24369:SF213">
    <property type="entry name" value="INSULIN LIKE GROWTH FACTOR BINDING PROTEIN ACID LABILE SUBUNIT"/>
    <property type="match status" value="1"/>
</dbReference>
<feature type="transmembrane region" description="Helical" evidence="3">
    <location>
        <begin position="145"/>
        <end position="165"/>
    </location>
</feature>
<proteinExistence type="predicted"/>
<dbReference type="GeneTree" id="ENSGT00940000154868"/>
<reference evidence="5" key="1">
    <citation type="submission" date="2025-08" db="UniProtKB">
        <authorList>
            <consortium name="Ensembl"/>
        </authorList>
    </citation>
    <scope>IDENTIFICATION</scope>
</reference>